<evidence type="ECO:0000256" key="5">
    <source>
        <dbReference type="PROSITE-ProRule" id="PRU00191"/>
    </source>
</evidence>
<dbReference type="CDD" id="cd10342">
    <property type="entry name" value="SH2_SAP1"/>
    <property type="match status" value="1"/>
</dbReference>
<keyword evidence="1" id="KW-0399">Innate immunity</keyword>
<evidence type="ECO:0000313" key="7">
    <source>
        <dbReference type="EMBL" id="VCW91072.1"/>
    </source>
</evidence>
<dbReference type="PRINTS" id="PR00401">
    <property type="entry name" value="SH2DOMAIN"/>
</dbReference>
<dbReference type="GO" id="GO:0045087">
    <property type="term" value="P:innate immune response"/>
    <property type="evidence" value="ECO:0007669"/>
    <property type="project" value="UniProtKB-KW"/>
</dbReference>
<gene>
    <name evidence="7" type="ORF">BN2614_LOCUS3</name>
</gene>
<dbReference type="AlphaFoldDB" id="A0A9X9Q154"/>
<name>A0A9X9Q154_GULGU</name>
<protein>
    <recommendedName>
        <fullName evidence="6">SH2 domain-containing protein</fullName>
    </recommendedName>
</protein>
<dbReference type="SMART" id="SM00252">
    <property type="entry name" value="SH2"/>
    <property type="match status" value="1"/>
</dbReference>
<dbReference type="InterPro" id="IPR035049">
    <property type="entry name" value="EAT2_SH2"/>
</dbReference>
<dbReference type="Gene3D" id="3.30.505.10">
    <property type="entry name" value="SH2 domain"/>
    <property type="match status" value="1"/>
</dbReference>
<dbReference type="PANTHER" id="PTHR46051">
    <property type="entry name" value="SH2 DOMAIN-CONTAINING PROTEIN"/>
    <property type="match status" value="1"/>
</dbReference>
<evidence type="ECO:0000256" key="1">
    <source>
        <dbReference type="ARBA" id="ARBA00022588"/>
    </source>
</evidence>
<keyword evidence="8" id="KW-1185">Reference proteome</keyword>
<dbReference type="PROSITE" id="PS50001">
    <property type="entry name" value="SH2"/>
    <property type="match status" value="1"/>
</dbReference>
<dbReference type="InterPro" id="IPR000980">
    <property type="entry name" value="SH2"/>
</dbReference>
<comment type="caution">
    <text evidence="7">The sequence shown here is derived from an EMBL/GenBank/DDBJ whole genome shotgun (WGS) entry which is preliminary data.</text>
</comment>
<sequence>LVSLLPASGRAAPPGSLRALPPVPSLETALNLGMDYRAPSRLPMDLPYYHGPLSKKDCEALLLEDGIDGNFLIRDSESMPGVLCLCVSFKNFVYTYRIFKDRRGFYNIQTVEGAPQMLFSNLKELISTFEKPNQGLVVQLGHPVKQTSSCPRWRRSQIELDSIYENSNSDYVEVLP</sequence>
<evidence type="ECO:0000256" key="2">
    <source>
        <dbReference type="ARBA" id="ARBA00022859"/>
    </source>
</evidence>
<evidence type="ECO:0000313" key="8">
    <source>
        <dbReference type="Proteomes" id="UP000269945"/>
    </source>
</evidence>
<evidence type="ECO:0000256" key="4">
    <source>
        <dbReference type="ARBA" id="ARBA00023130"/>
    </source>
</evidence>
<keyword evidence="3 5" id="KW-0727">SH2 domain</keyword>
<keyword evidence="2" id="KW-0391">Immunity</keyword>
<reference evidence="7 8" key="1">
    <citation type="submission" date="2018-10" db="EMBL/GenBank/DDBJ databases">
        <authorList>
            <person name="Ekblom R."/>
            <person name="Jareborg N."/>
        </authorList>
    </citation>
    <scope>NUCLEOTIDE SEQUENCE [LARGE SCALE GENOMIC DNA]</scope>
    <source>
        <tissue evidence="7">Muscle</tissue>
    </source>
</reference>
<dbReference type="GO" id="GO:0002250">
    <property type="term" value="P:adaptive immune response"/>
    <property type="evidence" value="ECO:0007669"/>
    <property type="project" value="UniProtKB-KW"/>
</dbReference>
<feature type="non-terminal residue" evidence="7">
    <location>
        <position position="1"/>
    </location>
</feature>
<dbReference type="SUPFAM" id="SSF55550">
    <property type="entry name" value="SH2 domain"/>
    <property type="match status" value="1"/>
</dbReference>
<dbReference type="Proteomes" id="UP000269945">
    <property type="component" value="Unassembled WGS sequence"/>
</dbReference>
<keyword evidence="4" id="KW-1064">Adaptive immunity</keyword>
<accession>A0A9X9Q154</accession>
<dbReference type="InterPro" id="IPR036860">
    <property type="entry name" value="SH2_dom_sf"/>
</dbReference>
<dbReference type="PANTHER" id="PTHR46051:SF1">
    <property type="entry name" value="INOSITOL POLYPHOSPHATE-RELATED PHOSPHATASE DOMAIN-CONTAINING PROTEIN"/>
    <property type="match status" value="1"/>
</dbReference>
<dbReference type="GO" id="GO:0050776">
    <property type="term" value="P:regulation of immune response"/>
    <property type="evidence" value="ECO:0007669"/>
    <property type="project" value="TreeGrafter"/>
</dbReference>
<dbReference type="GO" id="GO:0009966">
    <property type="term" value="P:regulation of signal transduction"/>
    <property type="evidence" value="ECO:0007669"/>
    <property type="project" value="TreeGrafter"/>
</dbReference>
<evidence type="ECO:0000256" key="3">
    <source>
        <dbReference type="ARBA" id="ARBA00022999"/>
    </source>
</evidence>
<evidence type="ECO:0000259" key="6">
    <source>
        <dbReference type="PROSITE" id="PS50001"/>
    </source>
</evidence>
<dbReference type="EMBL" id="CYRY02016876">
    <property type="protein sequence ID" value="VCW91072.1"/>
    <property type="molecule type" value="Genomic_DNA"/>
</dbReference>
<dbReference type="Pfam" id="PF00017">
    <property type="entry name" value="SH2"/>
    <property type="match status" value="1"/>
</dbReference>
<organism evidence="7 8">
    <name type="scientific">Gulo gulo</name>
    <name type="common">Wolverine</name>
    <name type="synonym">Gluton</name>
    <dbReference type="NCBI Taxonomy" id="48420"/>
    <lineage>
        <taxon>Eukaryota</taxon>
        <taxon>Metazoa</taxon>
        <taxon>Chordata</taxon>
        <taxon>Craniata</taxon>
        <taxon>Vertebrata</taxon>
        <taxon>Euteleostomi</taxon>
        <taxon>Mammalia</taxon>
        <taxon>Eutheria</taxon>
        <taxon>Laurasiatheria</taxon>
        <taxon>Carnivora</taxon>
        <taxon>Caniformia</taxon>
        <taxon>Musteloidea</taxon>
        <taxon>Mustelidae</taxon>
        <taxon>Guloninae</taxon>
        <taxon>Gulo</taxon>
    </lineage>
</organism>
<feature type="domain" description="SH2" evidence="6">
    <location>
        <begin position="48"/>
        <end position="144"/>
    </location>
</feature>
<proteinExistence type="predicted"/>